<dbReference type="AlphaFoldDB" id="A0A3M7MBJ6"/>
<evidence type="ECO:0000313" key="3">
    <source>
        <dbReference type="Proteomes" id="UP000265663"/>
    </source>
</evidence>
<keyword evidence="3" id="KW-1185">Reference proteome</keyword>
<proteinExistence type="predicted"/>
<gene>
    <name evidence="2" type="ORF">GMOD_00009175</name>
</gene>
<feature type="region of interest" description="Disordered" evidence="1">
    <location>
        <begin position="112"/>
        <end position="132"/>
    </location>
</feature>
<dbReference type="Proteomes" id="UP000265663">
    <property type="component" value="Unassembled WGS sequence"/>
</dbReference>
<organism evidence="2 3">
    <name type="scientific">Pyrenophora seminiperda CCB06</name>
    <dbReference type="NCBI Taxonomy" id="1302712"/>
    <lineage>
        <taxon>Eukaryota</taxon>
        <taxon>Fungi</taxon>
        <taxon>Dikarya</taxon>
        <taxon>Ascomycota</taxon>
        <taxon>Pezizomycotina</taxon>
        <taxon>Dothideomycetes</taxon>
        <taxon>Pleosporomycetidae</taxon>
        <taxon>Pleosporales</taxon>
        <taxon>Pleosporineae</taxon>
        <taxon>Pleosporaceae</taxon>
        <taxon>Pyrenophora</taxon>
    </lineage>
</organism>
<name>A0A3M7MBJ6_9PLEO</name>
<dbReference type="OrthoDB" id="3753685at2759"/>
<reference evidence="2 3" key="1">
    <citation type="journal article" date="2014" name="PLoS ONE">
        <title>De novo Genome Assembly of the Fungal Plant Pathogen Pyrenophora semeniperda.</title>
        <authorList>
            <person name="Soliai M.M."/>
            <person name="Meyer S.E."/>
            <person name="Udall J.A."/>
            <person name="Elzinga D.E."/>
            <person name="Hermansen R.A."/>
            <person name="Bodily P.M."/>
            <person name="Hart A.A."/>
            <person name="Coleman C.E."/>
        </authorList>
    </citation>
    <scope>NUCLEOTIDE SEQUENCE [LARGE SCALE GENOMIC DNA]</scope>
    <source>
        <strain evidence="2 3">CCB06</strain>
        <tissue evidence="2">Mycelium</tissue>
    </source>
</reference>
<dbReference type="EMBL" id="KE747828">
    <property type="protein sequence ID" value="RMZ71832.1"/>
    <property type="molecule type" value="Genomic_DNA"/>
</dbReference>
<sequence length="265" mass="30429">MAGILCVWANVDKDAVEFYENTVLPQVRNPNFHHSIHCEITASGMENEPVGKLDSPWPYLTVFETRDVETANKDIVDKTYTPPDEVMNGVFKESRFDTRTYRELKRWQDEEWKGEGGSGKMTSPDEGGAGLMNPEDIEDVACVTAMEWSIVADKEADVLKYYMEVVGPLIAQSPDVLRFRLFQVDSATTIQGNQYTQKESKKLHKFFTMVELASEEWPWDVVVELAEDEQWKAYFDTDAVVKWQVSNFLVKQAYHEDNTKTPPHE</sequence>
<evidence type="ECO:0000256" key="1">
    <source>
        <dbReference type="SAM" id="MobiDB-lite"/>
    </source>
</evidence>
<accession>A0A3M7MBJ6</accession>
<evidence type="ECO:0000313" key="2">
    <source>
        <dbReference type="EMBL" id="RMZ71832.1"/>
    </source>
</evidence>
<protein>
    <submittedName>
        <fullName evidence="2">Uncharacterized protein</fullName>
    </submittedName>
</protein>